<dbReference type="STRING" id="1003.SAMN04488541_105513"/>
<reference evidence="6 7" key="1">
    <citation type="submission" date="2016-10" db="EMBL/GenBank/DDBJ databases">
        <authorList>
            <person name="de Groot N.N."/>
        </authorList>
    </citation>
    <scope>NUCLEOTIDE SEQUENCE [LARGE SCALE GENOMIC DNA]</scope>
    <source>
        <strain>GEY</strain>
        <strain evidence="7">DSM 9560</strain>
    </source>
</reference>
<accession>A0A1I2JMR4</accession>
<dbReference type="Pfam" id="PF00884">
    <property type="entry name" value="Sulfatase"/>
    <property type="match status" value="2"/>
</dbReference>
<dbReference type="Gene3D" id="3.40.720.10">
    <property type="entry name" value="Alkaline Phosphatase, subunit A"/>
    <property type="match status" value="1"/>
</dbReference>
<evidence type="ECO:0000256" key="3">
    <source>
        <dbReference type="ARBA" id="ARBA00022801"/>
    </source>
</evidence>
<dbReference type="Proteomes" id="UP000199513">
    <property type="component" value="Unassembled WGS sequence"/>
</dbReference>
<keyword evidence="7" id="KW-1185">Reference proteome</keyword>
<dbReference type="InterPro" id="IPR000917">
    <property type="entry name" value="Sulfatase_N"/>
</dbReference>
<dbReference type="RefSeq" id="WP_091549274.1">
    <property type="nucleotide sequence ID" value="NZ_FONY01000055.1"/>
</dbReference>
<dbReference type="SUPFAM" id="SSF53649">
    <property type="entry name" value="Alkaline phosphatase-like"/>
    <property type="match status" value="1"/>
</dbReference>
<dbReference type="GO" id="GO:0004065">
    <property type="term" value="F:arylsulfatase activity"/>
    <property type="evidence" value="ECO:0007669"/>
    <property type="project" value="TreeGrafter"/>
</dbReference>
<gene>
    <name evidence="6" type="ORF">SAMN04488541_105513</name>
</gene>
<feature type="domain" description="Sulfatase N-terminal" evidence="5">
    <location>
        <begin position="35"/>
        <end position="153"/>
    </location>
</feature>
<dbReference type="InterPro" id="IPR017850">
    <property type="entry name" value="Alkaline_phosphatase_core_sf"/>
</dbReference>
<evidence type="ECO:0000256" key="4">
    <source>
        <dbReference type="ARBA" id="ARBA00022837"/>
    </source>
</evidence>
<feature type="domain" description="Sulfatase N-terminal" evidence="5">
    <location>
        <begin position="165"/>
        <end position="310"/>
    </location>
</feature>
<name>A0A1I2JMR4_9BACT</name>
<dbReference type="PANTHER" id="PTHR42693">
    <property type="entry name" value="ARYLSULFATASE FAMILY MEMBER"/>
    <property type="match status" value="1"/>
</dbReference>
<evidence type="ECO:0000313" key="6">
    <source>
        <dbReference type="EMBL" id="SFF55230.1"/>
    </source>
</evidence>
<dbReference type="PANTHER" id="PTHR42693:SF53">
    <property type="entry name" value="ENDO-4-O-SULFATASE"/>
    <property type="match status" value="1"/>
</dbReference>
<keyword evidence="4" id="KW-0106">Calcium</keyword>
<dbReference type="EMBL" id="FONY01000055">
    <property type="protein sequence ID" value="SFF55230.1"/>
    <property type="molecule type" value="Genomic_DNA"/>
</dbReference>
<sequence>MTKHSPPLTSWLRLASFVALLPVLFSFGKKEASKPNILWITCEDMSPRLSAYGDSTVPTPNIDRLAKEGVRYTNMYSVSGVCAPSRSAIITGMYPTSIGSHNMRTLYNTLVPDLPPYSVVTPPEVKCFSEYLRKEGYYCTNNEKTDYQFETPISAWDESSKTAHWRNRRDGQPFFAIFNFTTTHESQVWARKNEPLLFNPKKIKVPSFYPDNEIIRKDLTTFYNNIAFMDTQVGNIIKQLEEDGLLDNTIIFFYSDHGDGLPYAKREVYDRGLKVPFIIRYPDKKGAGTAENELHSFVDLAPSILSLVGIKPPKHLQGQAFLGKYAAKAPRKYIYAARDRMDSEYDMVRAVRDKKFKYIKNYQPEKPFYQNIQYRLQQDMMKEILRLKDEGKLNERQMRWFSPIKPVEELYHVENDPDEFDNLADNPLYQNKLEELRKAHLDWQAKYGDKGFIPEKELVAQMLPNGKQPITQEPKIIVKGDKVKITCATIGASIVYKIENQQAGIQKIDSRYIGRWQVYTHPLKVKKGDKVFAIATRIGFKQSEEKVLEVK</sequence>
<proteinExistence type="inferred from homology"/>
<dbReference type="CDD" id="cd16027">
    <property type="entry name" value="SGSH"/>
    <property type="match status" value="1"/>
</dbReference>
<evidence type="ECO:0000259" key="5">
    <source>
        <dbReference type="Pfam" id="PF00884"/>
    </source>
</evidence>
<evidence type="ECO:0000256" key="1">
    <source>
        <dbReference type="ARBA" id="ARBA00008779"/>
    </source>
</evidence>
<keyword evidence="3" id="KW-0378">Hydrolase</keyword>
<dbReference type="GO" id="GO:0046872">
    <property type="term" value="F:metal ion binding"/>
    <property type="evidence" value="ECO:0007669"/>
    <property type="project" value="UniProtKB-KW"/>
</dbReference>
<dbReference type="AlphaFoldDB" id="A0A1I2JMR4"/>
<organism evidence="6 7">
    <name type="scientific">Thermoflexibacter ruber</name>
    <dbReference type="NCBI Taxonomy" id="1003"/>
    <lineage>
        <taxon>Bacteria</taxon>
        <taxon>Pseudomonadati</taxon>
        <taxon>Bacteroidota</taxon>
        <taxon>Cytophagia</taxon>
        <taxon>Cytophagales</taxon>
        <taxon>Thermoflexibacteraceae</taxon>
        <taxon>Thermoflexibacter</taxon>
    </lineage>
</organism>
<protein>
    <submittedName>
        <fullName evidence="6">Arylsulfatase A</fullName>
    </submittedName>
</protein>
<evidence type="ECO:0000313" key="7">
    <source>
        <dbReference type="Proteomes" id="UP000199513"/>
    </source>
</evidence>
<comment type="similarity">
    <text evidence="1">Belongs to the sulfatase family.</text>
</comment>
<dbReference type="InterPro" id="IPR050738">
    <property type="entry name" value="Sulfatase"/>
</dbReference>
<dbReference type="InterPro" id="IPR024607">
    <property type="entry name" value="Sulfatase_CS"/>
</dbReference>
<dbReference type="OrthoDB" id="9789742at2"/>
<keyword evidence="2" id="KW-0479">Metal-binding</keyword>
<evidence type="ECO:0000256" key="2">
    <source>
        <dbReference type="ARBA" id="ARBA00022723"/>
    </source>
</evidence>
<dbReference type="PROSITE" id="PS00523">
    <property type="entry name" value="SULFATASE_1"/>
    <property type="match status" value="1"/>
</dbReference>